<keyword evidence="4" id="KW-1003">Cell membrane</keyword>
<dbReference type="FunFam" id="1.20.1250.20:FF:000082">
    <property type="entry name" value="MFS multidrug transporter, putative"/>
    <property type="match status" value="1"/>
</dbReference>
<feature type="compositionally biased region" description="Low complexity" evidence="8">
    <location>
        <begin position="68"/>
        <end position="87"/>
    </location>
</feature>
<organism evidence="11 12">
    <name type="scientific">Zalerion maritima</name>
    <dbReference type="NCBI Taxonomy" id="339359"/>
    <lineage>
        <taxon>Eukaryota</taxon>
        <taxon>Fungi</taxon>
        <taxon>Dikarya</taxon>
        <taxon>Ascomycota</taxon>
        <taxon>Pezizomycotina</taxon>
        <taxon>Sordariomycetes</taxon>
        <taxon>Lulworthiomycetidae</taxon>
        <taxon>Lulworthiales</taxon>
        <taxon>Lulworthiaceae</taxon>
        <taxon>Zalerion</taxon>
    </lineage>
</organism>
<keyword evidence="5 9" id="KW-0812">Transmembrane</keyword>
<dbReference type="GO" id="GO:0042908">
    <property type="term" value="P:xenobiotic transport"/>
    <property type="evidence" value="ECO:0007669"/>
    <property type="project" value="UniProtKB-ARBA"/>
</dbReference>
<accession>A0AAD5RPR2</accession>
<dbReference type="InterPro" id="IPR036259">
    <property type="entry name" value="MFS_trans_sf"/>
</dbReference>
<feature type="compositionally biased region" description="Low complexity" evidence="8">
    <location>
        <begin position="37"/>
        <end position="46"/>
    </location>
</feature>
<dbReference type="EMBL" id="JAKWBI020000154">
    <property type="protein sequence ID" value="KAJ2901384.1"/>
    <property type="molecule type" value="Genomic_DNA"/>
</dbReference>
<evidence type="ECO:0000256" key="9">
    <source>
        <dbReference type="SAM" id="Phobius"/>
    </source>
</evidence>
<proteinExistence type="inferred from homology"/>
<evidence type="ECO:0000256" key="8">
    <source>
        <dbReference type="SAM" id="MobiDB-lite"/>
    </source>
</evidence>
<name>A0AAD5RPR2_9PEZI</name>
<feature type="transmembrane region" description="Helical" evidence="9">
    <location>
        <begin position="370"/>
        <end position="394"/>
    </location>
</feature>
<evidence type="ECO:0000256" key="1">
    <source>
        <dbReference type="ARBA" id="ARBA00004141"/>
    </source>
</evidence>
<feature type="transmembrane region" description="Helical" evidence="9">
    <location>
        <begin position="211"/>
        <end position="229"/>
    </location>
</feature>
<feature type="transmembrane region" description="Helical" evidence="9">
    <location>
        <begin position="414"/>
        <end position="436"/>
    </location>
</feature>
<dbReference type="InterPro" id="IPR011701">
    <property type="entry name" value="MFS"/>
</dbReference>
<evidence type="ECO:0000256" key="4">
    <source>
        <dbReference type="ARBA" id="ARBA00022475"/>
    </source>
</evidence>
<sequence>MGESNICSVSPAAEAVGREVENRPSMDEEKRSINRPSTSYSSSSTTDAHTDSMPYYAPVIGRNQTNNTSNSIRATASRRSSLSRTRSQNGFGVEDLETGSTGEDASAEDAAQRMASKDLYEVRWENGDKDPMNPRSMSTARKWIITGIVSFGSLSVTCASSIYVSTYTQMEAEFGNERMMSTLGLSFFVLGIAFGPAFLGPLSEFYGRRPIYIASFALFVIWLIPEAVAKNIRTIIAGRMFDGLAGSAFLSVSGGTVGDMFTQEKLAAPMMLFSLAPFLGPSIGPLIGGFINSNVYWRWTYYVLLIWAALLLVAIFFFVPETYHPVVLMNKARAFRKSTGDSRWKAPMEKTNKSIVRTIGRSLLRPIQMLVFESMVLLLCIYTAVLLGILYLFFGAFPLVFRTNHGFTLWQVGLTFLGIFVGMILGAATDPIWGRIRNQLIAKKEAETGEVGSEPEFRLPVAIAGGFLVPVGVFWFAWTTMPEVHWIVPIIGSAFFGAGTLLVFTGVFTFLVDAYPLYAASALSANALVRCSFAAIFPLFGEQMYKRLGYQWATSVLGFLTLVMMPFPYIFFRYGKKIRGRTDNPRAARHEQVLRLEQDVGSDAAAAAQSNLCFSWF</sequence>
<evidence type="ECO:0000259" key="10">
    <source>
        <dbReference type="PROSITE" id="PS50850"/>
    </source>
</evidence>
<evidence type="ECO:0000256" key="2">
    <source>
        <dbReference type="ARBA" id="ARBA00004236"/>
    </source>
</evidence>
<dbReference type="Pfam" id="PF07690">
    <property type="entry name" value="MFS_1"/>
    <property type="match status" value="1"/>
</dbReference>
<dbReference type="PANTHER" id="PTHR23502:SF7">
    <property type="entry name" value="DRUG_PROTON ANTIPORTER YHK8-RELATED"/>
    <property type="match status" value="1"/>
</dbReference>
<feature type="transmembrane region" description="Helical" evidence="9">
    <location>
        <begin position="179"/>
        <end position="199"/>
    </location>
</feature>
<keyword evidence="12" id="KW-1185">Reference proteome</keyword>
<evidence type="ECO:0000313" key="12">
    <source>
        <dbReference type="Proteomes" id="UP001201980"/>
    </source>
</evidence>
<dbReference type="InterPro" id="IPR005829">
    <property type="entry name" value="Sugar_transporter_CS"/>
</dbReference>
<dbReference type="Proteomes" id="UP001201980">
    <property type="component" value="Unassembled WGS sequence"/>
</dbReference>
<feature type="transmembrane region" description="Helical" evidence="9">
    <location>
        <begin position="517"/>
        <end position="540"/>
    </location>
</feature>
<feature type="domain" description="Major facilitator superfamily (MFS) profile" evidence="10">
    <location>
        <begin position="145"/>
        <end position="576"/>
    </location>
</feature>
<dbReference type="InterPro" id="IPR020846">
    <property type="entry name" value="MFS_dom"/>
</dbReference>
<comment type="caution">
    <text evidence="11">The sequence shown here is derived from an EMBL/GenBank/DDBJ whole genome shotgun (WGS) entry which is preliminary data.</text>
</comment>
<evidence type="ECO:0000256" key="5">
    <source>
        <dbReference type="ARBA" id="ARBA00022692"/>
    </source>
</evidence>
<dbReference type="AlphaFoldDB" id="A0AAD5RPR2"/>
<feature type="region of interest" description="Disordered" evidence="8">
    <location>
        <begin position="1"/>
        <end position="108"/>
    </location>
</feature>
<dbReference type="SUPFAM" id="SSF103473">
    <property type="entry name" value="MFS general substrate transporter"/>
    <property type="match status" value="1"/>
</dbReference>
<feature type="transmembrane region" description="Helical" evidence="9">
    <location>
        <begin position="552"/>
        <end position="572"/>
    </location>
</feature>
<evidence type="ECO:0000313" key="11">
    <source>
        <dbReference type="EMBL" id="KAJ2901384.1"/>
    </source>
</evidence>
<keyword evidence="7 9" id="KW-0472">Membrane</keyword>
<dbReference type="PROSITE" id="PS50850">
    <property type="entry name" value="MFS"/>
    <property type="match status" value="1"/>
</dbReference>
<comment type="subcellular location">
    <subcellularLocation>
        <location evidence="2">Cell membrane</location>
    </subcellularLocation>
    <subcellularLocation>
        <location evidence="1">Membrane</location>
        <topology evidence="1">Multi-pass membrane protein</topology>
    </subcellularLocation>
</comment>
<feature type="transmembrane region" description="Helical" evidence="9">
    <location>
        <begin position="266"/>
        <end position="287"/>
    </location>
</feature>
<dbReference type="PANTHER" id="PTHR23502">
    <property type="entry name" value="MAJOR FACILITATOR SUPERFAMILY"/>
    <property type="match status" value="1"/>
</dbReference>
<reference evidence="11" key="1">
    <citation type="submission" date="2022-07" db="EMBL/GenBank/DDBJ databases">
        <title>Draft genome sequence of Zalerion maritima ATCC 34329, a (micro)plastics degrading marine fungus.</title>
        <authorList>
            <person name="Paco A."/>
            <person name="Goncalves M.F.M."/>
            <person name="Rocha-Santos T.A.P."/>
            <person name="Alves A."/>
        </authorList>
    </citation>
    <scope>NUCLEOTIDE SEQUENCE</scope>
    <source>
        <strain evidence="11">ATCC 34329</strain>
    </source>
</reference>
<dbReference type="PROSITE" id="PS00216">
    <property type="entry name" value="SUGAR_TRANSPORT_1"/>
    <property type="match status" value="1"/>
</dbReference>
<dbReference type="GO" id="GO:0022857">
    <property type="term" value="F:transmembrane transporter activity"/>
    <property type="evidence" value="ECO:0007669"/>
    <property type="project" value="InterPro"/>
</dbReference>
<dbReference type="GO" id="GO:0005886">
    <property type="term" value="C:plasma membrane"/>
    <property type="evidence" value="ECO:0007669"/>
    <property type="project" value="UniProtKB-SubCell"/>
</dbReference>
<evidence type="ECO:0000256" key="6">
    <source>
        <dbReference type="ARBA" id="ARBA00022989"/>
    </source>
</evidence>
<evidence type="ECO:0000256" key="7">
    <source>
        <dbReference type="ARBA" id="ARBA00023136"/>
    </source>
</evidence>
<protein>
    <submittedName>
        <fullName evidence="11">Efflux pump atB</fullName>
    </submittedName>
</protein>
<dbReference type="GO" id="GO:0140115">
    <property type="term" value="P:export across plasma membrane"/>
    <property type="evidence" value="ECO:0007669"/>
    <property type="project" value="UniProtKB-ARBA"/>
</dbReference>
<comment type="similarity">
    <text evidence="3">Belongs to the major facilitator superfamily.</text>
</comment>
<feature type="transmembrane region" description="Helical" evidence="9">
    <location>
        <begin position="484"/>
        <end position="510"/>
    </location>
</feature>
<feature type="compositionally biased region" description="Basic and acidic residues" evidence="8">
    <location>
        <begin position="16"/>
        <end position="32"/>
    </location>
</feature>
<feature type="transmembrane region" description="Helical" evidence="9">
    <location>
        <begin position="457"/>
        <end position="478"/>
    </location>
</feature>
<gene>
    <name evidence="11" type="ORF">MKZ38_001902</name>
</gene>
<dbReference type="CDD" id="cd17323">
    <property type="entry name" value="MFS_Tpo1_MDR_like"/>
    <property type="match status" value="1"/>
</dbReference>
<feature type="transmembrane region" description="Helical" evidence="9">
    <location>
        <begin position="143"/>
        <end position="164"/>
    </location>
</feature>
<keyword evidence="6 9" id="KW-1133">Transmembrane helix</keyword>
<evidence type="ECO:0000256" key="3">
    <source>
        <dbReference type="ARBA" id="ARBA00008335"/>
    </source>
</evidence>
<dbReference type="Gene3D" id="1.20.1250.20">
    <property type="entry name" value="MFS general substrate transporter like domains"/>
    <property type="match status" value="1"/>
</dbReference>
<feature type="transmembrane region" description="Helical" evidence="9">
    <location>
        <begin position="299"/>
        <end position="319"/>
    </location>
</feature>